<dbReference type="EMBL" id="CSAJ01000110">
    <property type="protein sequence ID" value="COV91705.1"/>
    <property type="molecule type" value="Genomic_DNA"/>
</dbReference>
<dbReference type="EMBL" id="CHKL01000674">
    <property type="protein sequence ID" value="COX16048.1"/>
    <property type="molecule type" value="Genomic_DNA"/>
</dbReference>
<organism evidence="3 7">
    <name type="scientific">Mycobacterium tuberculosis</name>
    <dbReference type="NCBI Taxonomy" id="1773"/>
    <lineage>
        <taxon>Bacteria</taxon>
        <taxon>Bacillati</taxon>
        <taxon>Actinomycetota</taxon>
        <taxon>Actinomycetes</taxon>
        <taxon>Mycobacteriales</taxon>
        <taxon>Mycobacteriaceae</taxon>
        <taxon>Mycobacterium</taxon>
        <taxon>Mycobacterium tuberculosis complex</taxon>
    </lineage>
</organism>
<evidence type="ECO:0000313" key="2">
    <source>
        <dbReference type="EMBL" id="COV91705.1"/>
    </source>
</evidence>
<proteinExistence type="predicted"/>
<protein>
    <submittedName>
        <fullName evidence="3">Uncharacterized protein</fullName>
    </submittedName>
</protein>
<feature type="region of interest" description="Disordered" evidence="1">
    <location>
        <begin position="1"/>
        <end position="58"/>
    </location>
</feature>
<dbReference type="Proteomes" id="UP000044938">
    <property type="component" value="Unassembled WGS sequence"/>
</dbReference>
<evidence type="ECO:0000313" key="3">
    <source>
        <dbReference type="EMBL" id="COX16048.1"/>
    </source>
</evidence>
<sequence length="74" mass="7895">MHISLPRVGDGSQATGQHPHRTGRKIGDDRRGQPDQRKLTQRDTGAAIGQGEQATGNAGHIAGHLETVLHQPES</sequence>
<accession>A0A655JM90</accession>
<evidence type="ECO:0000313" key="7">
    <source>
        <dbReference type="Proteomes" id="UP000048600"/>
    </source>
</evidence>
<evidence type="ECO:0000313" key="4">
    <source>
        <dbReference type="EMBL" id="COY90148.1"/>
    </source>
</evidence>
<evidence type="ECO:0000313" key="6">
    <source>
        <dbReference type="Proteomes" id="UP000044938"/>
    </source>
</evidence>
<name>A0A655JM90_MYCTX</name>
<dbReference type="AlphaFoldDB" id="A0A655JM90"/>
<dbReference type="Proteomes" id="UP000048600">
    <property type="component" value="Unassembled WGS sequence"/>
</dbReference>
<feature type="compositionally biased region" description="Basic and acidic residues" evidence="1">
    <location>
        <begin position="25"/>
        <end position="41"/>
    </location>
</feature>
<gene>
    <name evidence="2" type="ORF">ERS007720_01192</name>
    <name evidence="4" type="ORF">ERS007739_03190</name>
    <name evidence="3" type="ORF">ERS007741_03913</name>
</gene>
<reference evidence="5 6" key="2">
    <citation type="submission" date="2015-03" db="EMBL/GenBank/DDBJ databases">
        <authorList>
            <consortium name="Pathogen Informatics"/>
        </authorList>
    </citation>
    <scope>NUCLEOTIDE SEQUENCE [LARGE SCALE GENOMIC DNA]</scope>
    <source>
        <strain evidence="2 6">M09401471</strain>
        <strain evidence="5">N09902308</strain>
        <strain evidence="3 7">P00601463</strain>
    </source>
</reference>
<dbReference type="Proteomes" id="UP000039021">
    <property type="component" value="Unassembled WGS sequence"/>
</dbReference>
<evidence type="ECO:0000313" key="5">
    <source>
        <dbReference type="Proteomes" id="UP000039021"/>
    </source>
</evidence>
<dbReference type="EMBL" id="CSBK01001604">
    <property type="protein sequence ID" value="COY90148.1"/>
    <property type="molecule type" value="Genomic_DNA"/>
</dbReference>
<reference evidence="4" key="1">
    <citation type="submission" date="2015-03" db="EMBL/GenBank/DDBJ databases">
        <authorList>
            <consortium name="Pathogen Informatics"/>
            <person name="Murphy D."/>
        </authorList>
    </citation>
    <scope>NUCLEOTIDE SEQUENCE</scope>
    <source>
        <strain evidence="4">N09902308</strain>
    </source>
</reference>
<evidence type="ECO:0000256" key="1">
    <source>
        <dbReference type="SAM" id="MobiDB-lite"/>
    </source>
</evidence>